<protein>
    <submittedName>
        <fullName evidence="2">Uncharacterized protein</fullName>
    </submittedName>
</protein>
<feature type="coiled-coil region" evidence="1">
    <location>
        <begin position="55"/>
        <end position="82"/>
    </location>
</feature>
<keyword evidence="1" id="KW-0175">Coiled coil</keyword>
<dbReference type="EMBL" id="CAJFCJ010000026">
    <property type="protein sequence ID" value="CAD5125469.1"/>
    <property type="molecule type" value="Genomic_DNA"/>
</dbReference>
<keyword evidence="3" id="KW-1185">Reference proteome</keyword>
<evidence type="ECO:0000313" key="2">
    <source>
        <dbReference type="EMBL" id="CAD5125469.1"/>
    </source>
</evidence>
<gene>
    <name evidence="2" type="ORF">DGYR_LOCUS12841</name>
</gene>
<evidence type="ECO:0000256" key="1">
    <source>
        <dbReference type="SAM" id="Coils"/>
    </source>
</evidence>
<proteinExistence type="predicted"/>
<sequence length="134" mass="16173">MENEEPIVRLCTKLDIIQSLEDGQTVRELSRDFDLNEDIIEQIWWERRKTKQKIRRAKAAKRKKKIKRREELEKENTEVTASIEDYECFETIQFLEKNLMDCERREDLLSALYSVKKDLQENKIKEGLFSKVFT</sequence>
<evidence type="ECO:0000313" key="3">
    <source>
        <dbReference type="Proteomes" id="UP000549394"/>
    </source>
</evidence>
<dbReference type="AlphaFoldDB" id="A0A7I8WBH3"/>
<dbReference type="Proteomes" id="UP000549394">
    <property type="component" value="Unassembled WGS sequence"/>
</dbReference>
<accession>A0A7I8WBH3</accession>
<name>A0A7I8WBH3_9ANNE</name>
<organism evidence="2 3">
    <name type="scientific">Dimorphilus gyrociliatus</name>
    <dbReference type="NCBI Taxonomy" id="2664684"/>
    <lineage>
        <taxon>Eukaryota</taxon>
        <taxon>Metazoa</taxon>
        <taxon>Spiralia</taxon>
        <taxon>Lophotrochozoa</taxon>
        <taxon>Annelida</taxon>
        <taxon>Polychaeta</taxon>
        <taxon>Polychaeta incertae sedis</taxon>
        <taxon>Dinophilidae</taxon>
        <taxon>Dimorphilus</taxon>
    </lineage>
</organism>
<reference evidence="2 3" key="1">
    <citation type="submission" date="2020-08" db="EMBL/GenBank/DDBJ databases">
        <authorList>
            <person name="Hejnol A."/>
        </authorList>
    </citation>
    <scope>NUCLEOTIDE SEQUENCE [LARGE SCALE GENOMIC DNA]</scope>
</reference>
<comment type="caution">
    <text evidence="2">The sequence shown here is derived from an EMBL/GenBank/DDBJ whole genome shotgun (WGS) entry which is preliminary data.</text>
</comment>